<dbReference type="EMBL" id="ABCC02000047">
    <property type="protein sequence ID" value="EDP13441.1"/>
    <property type="molecule type" value="Genomic_DNA"/>
</dbReference>
<organism evidence="1 2">
    <name type="scientific">Enterocloster bolteae (strain ATCC BAA-613 / DSM 15670 / CCUG 46953 / JCM 12243 / WAL 16351)</name>
    <name type="common">Clostridium bolteae</name>
    <dbReference type="NCBI Taxonomy" id="411902"/>
    <lineage>
        <taxon>Bacteria</taxon>
        <taxon>Bacillati</taxon>
        <taxon>Bacillota</taxon>
        <taxon>Clostridia</taxon>
        <taxon>Lachnospirales</taxon>
        <taxon>Lachnospiraceae</taxon>
        <taxon>Enterocloster</taxon>
    </lineage>
</organism>
<reference evidence="1 2" key="1">
    <citation type="submission" date="2007-08" db="EMBL/GenBank/DDBJ databases">
        <authorList>
            <person name="Fulton L."/>
            <person name="Clifton S."/>
            <person name="Fulton B."/>
            <person name="Xu J."/>
            <person name="Minx P."/>
            <person name="Pepin K.H."/>
            <person name="Johnson M."/>
            <person name="Thiruvilangam P."/>
            <person name="Bhonagiri V."/>
            <person name="Nash W.E."/>
            <person name="Mardis E.R."/>
            <person name="Wilson R.K."/>
        </authorList>
    </citation>
    <scope>NUCLEOTIDE SEQUENCE [LARGE SCALE GENOMIC DNA]</scope>
    <source>
        <strain evidence="2">ATCC BAA-613 / DSM 15670 / CCUG 46953 / JCM 12243 / WAL 16351</strain>
    </source>
</reference>
<name>A8S294_ENTBW</name>
<reference evidence="1 2" key="2">
    <citation type="submission" date="2007-09" db="EMBL/GenBank/DDBJ databases">
        <title>Draft genome sequence of Clostridium bolteae (ATCC BAA-613).</title>
        <authorList>
            <person name="Sudarsanam P."/>
            <person name="Ley R."/>
            <person name="Guruge J."/>
            <person name="Turnbaugh P.J."/>
            <person name="Mahowald M."/>
            <person name="Liep D."/>
            <person name="Gordon J."/>
        </authorList>
    </citation>
    <scope>NUCLEOTIDE SEQUENCE [LARGE SCALE GENOMIC DNA]</scope>
    <source>
        <strain evidence="2">ATCC BAA-613 / DSM 15670 / CCUG 46953 / JCM 12243 / WAL 16351</strain>
    </source>
</reference>
<dbReference type="HOGENOM" id="CLU_3231711_0_0_9"/>
<dbReference type="Proteomes" id="UP000005396">
    <property type="component" value="Unassembled WGS sequence"/>
</dbReference>
<sequence length="43" mass="5226">MKIIPEGRQFCLSPGFIFEEYDYVIMKRNMDPMYLINVFNQYA</sequence>
<dbReference type="AlphaFoldDB" id="A8S294"/>
<evidence type="ECO:0000313" key="1">
    <source>
        <dbReference type="EMBL" id="EDP13441.1"/>
    </source>
</evidence>
<protein>
    <submittedName>
        <fullName evidence="1">Uncharacterized protein</fullName>
    </submittedName>
</protein>
<proteinExistence type="predicted"/>
<dbReference type="PaxDb" id="411902-CLOBOL_06006"/>
<accession>A8S294</accession>
<evidence type="ECO:0000313" key="2">
    <source>
        <dbReference type="Proteomes" id="UP000005396"/>
    </source>
</evidence>
<comment type="caution">
    <text evidence="1">The sequence shown here is derived from an EMBL/GenBank/DDBJ whole genome shotgun (WGS) entry which is preliminary data.</text>
</comment>
<gene>
    <name evidence="1" type="ORF">CLOBOL_06006</name>
</gene>